<dbReference type="PANTHER" id="PTHR43724:SF1">
    <property type="entry name" value="PYRUVATE SYNTHASE SUBUNIT PORD"/>
    <property type="match status" value="1"/>
</dbReference>
<feature type="domain" description="4Fe-4S ferredoxin-type" evidence="6">
    <location>
        <begin position="6"/>
        <end position="35"/>
    </location>
</feature>
<evidence type="ECO:0000256" key="2">
    <source>
        <dbReference type="ARBA" id="ARBA00022723"/>
    </source>
</evidence>
<gene>
    <name evidence="7" type="ORF">GCM10008917_16160</name>
</gene>
<evidence type="ECO:0000256" key="3">
    <source>
        <dbReference type="ARBA" id="ARBA00022737"/>
    </source>
</evidence>
<protein>
    <submittedName>
        <fullName evidence="7">4Fe-4S binding protein</fullName>
    </submittedName>
</protein>
<feature type="domain" description="4Fe-4S ferredoxin-type" evidence="6">
    <location>
        <begin position="36"/>
        <end position="65"/>
    </location>
</feature>
<evidence type="ECO:0000256" key="5">
    <source>
        <dbReference type="ARBA" id="ARBA00023014"/>
    </source>
</evidence>
<dbReference type="EMBL" id="BAAACP010000008">
    <property type="protein sequence ID" value="GAA0864083.1"/>
    <property type="molecule type" value="Genomic_DNA"/>
</dbReference>
<dbReference type="InterPro" id="IPR017896">
    <property type="entry name" value="4Fe4S_Fe-S-bd"/>
</dbReference>
<evidence type="ECO:0000313" key="8">
    <source>
        <dbReference type="Proteomes" id="UP001400965"/>
    </source>
</evidence>
<keyword evidence="1" id="KW-0004">4Fe-4S</keyword>
<dbReference type="SUPFAM" id="SSF54862">
    <property type="entry name" value="4Fe-4S ferredoxins"/>
    <property type="match status" value="1"/>
</dbReference>
<evidence type="ECO:0000313" key="7">
    <source>
        <dbReference type="EMBL" id="GAA0864083.1"/>
    </source>
</evidence>
<name>A0ABN1M482_9FIRM</name>
<evidence type="ECO:0000259" key="6">
    <source>
        <dbReference type="PROSITE" id="PS51379"/>
    </source>
</evidence>
<keyword evidence="2" id="KW-0479">Metal-binding</keyword>
<evidence type="ECO:0000256" key="4">
    <source>
        <dbReference type="ARBA" id="ARBA00023004"/>
    </source>
</evidence>
<evidence type="ECO:0000256" key="1">
    <source>
        <dbReference type="ARBA" id="ARBA00022485"/>
    </source>
</evidence>
<accession>A0ABN1M482</accession>
<dbReference type="PROSITE" id="PS51379">
    <property type="entry name" value="4FE4S_FER_2"/>
    <property type="match status" value="2"/>
</dbReference>
<dbReference type="RefSeq" id="WP_346044722.1">
    <property type="nucleotide sequence ID" value="NZ_BAAACP010000008.1"/>
</dbReference>
<organism evidence="7 8">
    <name type="scientific">Paraclostridium tenue</name>
    <dbReference type="NCBI Taxonomy" id="1737"/>
    <lineage>
        <taxon>Bacteria</taxon>
        <taxon>Bacillati</taxon>
        <taxon>Bacillota</taxon>
        <taxon>Clostridia</taxon>
        <taxon>Peptostreptococcales</taxon>
        <taxon>Peptostreptococcaceae</taxon>
        <taxon>Paraclostridium</taxon>
    </lineage>
</organism>
<dbReference type="Gene3D" id="3.30.70.20">
    <property type="match status" value="2"/>
</dbReference>
<reference evidence="7 8" key="1">
    <citation type="journal article" date="2019" name="Int. J. Syst. Evol. Microbiol.">
        <title>The Global Catalogue of Microorganisms (GCM) 10K type strain sequencing project: providing services to taxonomists for standard genome sequencing and annotation.</title>
        <authorList>
            <consortium name="The Broad Institute Genomics Platform"/>
            <consortium name="The Broad Institute Genome Sequencing Center for Infectious Disease"/>
            <person name="Wu L."/>
            <person name="Ma J."/>
        </authorList>
    </citation>
    <scope>NUCLEOTIDE SEQUENCE [LARGE SCALE GENOMIC DNA]</scope>
    <source>
        <strain evidence="7 8">JCM 6486</strain>
    </source>
</reference>
<keyword evidence="3" id="KW-0677">Repeat</keyword>
<dbReference type="Pfam" id="PF14697">
    <property type="entry name" value="Fer4_21"/>
    <property type="match status" value="1"/>
</dbReference>
<comment type="caution">
    <text evidence="7">The sequence shown here is derived from an EMBL/GenBank/DDBJ whole genome shotgun (WGS) entry which is preliminary data.</text>
</comment>
<keyword evidence="5" id="KW-0411">Iron-sulfur</keyword>
<dbReference type="InterPro" id="IPR017900">
    <property type="entry name" value="4Fe4S_Fe_S_CS"/>
</dbReference>
<keyword evidence="4" id="KW-0408">Iron</keyword>
<dbReference type="PANTHER" id="PTHR43724">
    <property type="entry name" value="PYRUVATE SYNTHASE SUBUNIT PORD"/>
    <property type="match status" value="1"/>
</dbReference>
<dbReference type="Proteomes" id="UP001400965">
    <property type="component" value="Unassembled WGS sequence"/>
</dbReference>
<sequence>MLKNKKKTVVDKDYCVACGTCVKVCPLQLINIEQGVFAKINLSRCVGCGKCAKVCPASVIEIKMMEIDE</sequence>
<keyword evidence="8" id="KW-1185">Reference proteome</keyword>
<dbReference type="PROSITE" id="PS00198">
    <property type="entry name" value="4FE4S_FER_1"/>
    <property type="match status" value="1"/>
</dbReference>
<proteinExistence type="predicted"/>